<reference evidence="2" key="1">
    <citation type="journal article" date="2019" name="Int. J. Syst. Evol. Microbiol.">
        <title>The Global Catalogue of Microorganisms (GCM) 10K type strain sequencing project: providing services to taxonomists for standard genome sequencing and annotation.</title>
        <authorList>
            <consortium name="The Broad Institute Genomics Platform"/>
            <consortium name="The Broad Institute Genome Sequencing Center for Infectious Disease"/>
            <person name="Wu L."/>
            <person name="Ma J."/>
        </authorList>
    </citation>
    <scope>NUCLEOTIDE SEQUENCE [LARGE SCALE GENOMIC DNA]</scope>
    <source>
        <strain evidence="2">CGMCC 4.7645</strain>
    </source>
</reference>
<proteinExistence type="predicted"/>
<protein>
    <submittedName>
        <fullName evidence="1">RloB family protein</fullName>
    </submittedName>
</protein>
<dbReference type="RefSeq" id="WP_378267354.1">
    <property type="nucleotide sequence ID" value="NZ_JBHUKR010000011.1"/>
</dbReference>
<evidence type="ECO:0000313" key="1">
    <source>
        <dbReference type="EMBL" id="MFD2419357.1"/>
    </source>
</evidence>
<sequence>MVAEDDARHRRGQYEEIWAIFDRDEHPDVLTARDAVKDHPKIKIAFSHPSFDFWLLLHFSLFDVPQDGHNDDVLTRLAACPGFTGFGPSDKKITQARADELRPRAGAAVRHARKLEKRCEDDRCVHDRGTASRCGLLDQDPSTGMWRLLESLGVLRLLR</sequence>
<keyword evidence="2" id="KW-1185">Reference proteome</keyword>
<gene>
    <name evidence="1" type="ORF">ACFSXZ_23780</name>
</gene>
<dbReference type="InterPro" id="IPR025591">
    <property type="entry name" value="RloB"/>
</dbReference>
<organism evidence="1 2">
    <name type="scientific">Amycolatopsis pigmentata</name>
    <dbReference type="NCBI Taxonomy" id="450801"/>
    <lineage>
        <taxon>Bacteria</taxon>
        <taxon>Bacillati</taxon>
        <taxon>Actinomycetota</taxon>
        <taxon>Actinomycetes</taxon>
        <taxon>Pseudonocardiales</taxon>
        <taxon>Pseudonocardiaceae</taxon>
        <taxon>Amycolatopsis</taxon>
    </lineage>
</organism>
<comment type="caution">
    <text evidence="1">The sequence shown here is derived from an EMBL/GenBank/DDBJ whole genome shotgun (WGS) entry which is preliminary data.</text>
</comment>
<dbReference type="Pfam" id="PF13707">
    <property type="entry name" value="RloB"/>
    <property type="match status" value="1"/>
</dbReference>
<dbReference type="EMBL" id="JBHUKR010000011">
    <property type="protein sequence ID" value="MFD2419357.1"/>
    <property type="molecule type" value="Genomic_DNA"/>
</dbReference>
<name>A0ABW5G0V9_9PSEU</name>
<accession>A0ABW5G0V9</accession>
<dbReference type="Proteomes" id="UP001597417">
    <property type="component" value="Unassembled WGS sequence"/>
</dbReference>
<evidence type="ECO:0000313" key="2">
    <source>
        <dbReference type="Proteomes" id="UP001597417"/>
    </source>
</evidence>